<evidence type="ECO:0000256" key="1">
    <source>
        <dbReference type="ARBA" id="ARBA00023015"/>
    </source>
</evidence>
<dbReference type="InterPro" id="IPR035418">
    <property type="entry name" value="AraC-bd_2"/>
</dbReference>
<evidence type="ECO:0000256" key="2">
    <source>
        <dbReference type="ARBA" id="ARBA00023125"/>
    </source>
</evidence>
<dbReference type="OrthoDB" id="185346at2"/>
<dbReference type="AlphaFoldDB" id="A0A561BAT8"/>
<dbReference type="GO" id="GO:0043565">
    <property type="term" value="F:sequence-specific DNA binding"/>
    <property type="evidence" value="ECO:0007669"/>
    <property type="project" value="InterPro"/>
</dbReference>
<comment type="caution">
    <text evidence="5">The sequence shown here is derived from an EMBL/GenBank/DDBJ whole genome shotgun (WGS) entry which is preliminary data.</text>
</comment>
<dbReference type="GO" id="GO:0003700">
    <property type="term" value="F:DNA-binding transcription factor activity"/>
    <property type="evidence" value="ECO:0007669"/>
    <property type="project" value="InterPro"/>
</dbReference>
<dbReference type="RefSeq" id="WP_145747025.1">
    <property type="nucleotide sequence ID" value="NZ_VIVL01000014.1"/>
</dbReference>
<evidence type="ECO:0000256" key="3">
    <source>
        <dbReference type="ARBA" id="ARBA00023163"/>
    </source>
</evidence>
<keyword evidence="2" id="KW-0238">DNA-binding</keyword>
<dbReference type="PANTHER" id="PTHR46796:SF6">
    <property type="entry name" value="ARAC SUBFAMILY"/>
    <property type="match status" value="1"/>
</dbReference>
<evidence type="ECO:0000313" key="5">
    <source>
        <dbReference type="EMBL" id="TWD75957.1"/>
    </source>
</evidence>
<dbReference type="PROSITE" id="PS01124">
    <property type="entry name" value="HTH_ARAC_FAMILY_2"/>
    <property type="match status" value="1"/>
</dbReference>
<proteinExistence type="predicted"/>
<dbReference type="SUPFAM" id="SSF46689">
    <property type="entry name" value="Homeodomain-like"/>
    <property type="match status" value="2"/>
</dbReference>
<dbReference type="SMART" id="SM00342">
    <property type="entry name" value="HTH_ARAC"/>
    <property type="match status" value="1"/>
</dbReference>
<evidence type="ECO:0000259" key="4">
    <source>
        <dbReference type="PROSITE" id="PS01124"/>
    </source>
</evidence>
<keyword evidence="1" id="KW-0805">Transcription regulation</keyword>
<protein>
    <submittedName>
        <fullName evidence="5">AraC family transcriptional regulator</fullName>
    </submittedName>
</protein>
<dbReference type="Pfam" id="PF12833">
    <property type="entry name" value="HTH_18"/>
    <property type="match status" value="1"/>
</dbReference>
<dbReference type="InterPro" id="IPR050204">
    <property type="entry name" value="AraC_XylS_family_regulators"/>
</dbReference>
<dbReference type="InterPro" id="IPR009057">
    <property type="entry name" value="Homeodomain-like_sf"/>
</dbReference>
<evidence type="ECO:0000313" key="6">
    <source>
        <dbReference type="Proteomes" id="UP000319722"/>
    </source>
</evidence>
<organism evidence="5 6">
    <name type="scientific">Variovorax beijingensis</name>
    <dbReference type="NCBI Taxonomy" id="2496117"/>
    <lineage>
        <taxon>Bacteria</taxon>
        <taxon>Pseudomonadati</taxon>
        <taxon>Pseudomonadota</taxon>
        <taxon>Betaproteobacteria</taxon>
        <taxon>Burkholderiales</taxon>
        <taxon>Comamonadaceae</taxon>
        <taxon>Variovorax</taxon>
    </lineage>
</organism>
<sequence length="351" mass="38352">MHADIAPPLPSPSAAAPPTGLDLSPVYRHCVFRSAVPSRSHQLLTDSLIDHEVQWGRGSVDAAMFRADTPRLQVMVLRYGSEVEVKPRPFEGFSLVQMPLRGTMSVESGGERLEVGPGQVAVLPSDRQLKLAWSEACEQIIVRMPHALMRGGVSQLKGFGNAPGAQPGYLLDGSAARQWAALLQSLLAAVPGQDGASPLRDPAWVHHMEDGMALFTLLHLRRWVEQSLATSPAGKAGVRSLLGTSERLQAAERWVSTRLCAPLALEDLARAAGVSARTFYMECMRQTGVGPMTWLRDLRLDAARLKLLERTDRNVTDVAGDCGFGHLGRFSAYYQRRFGELPRETLSRAGR</sequence>
<keyword evidence="3" id="KW-0804">Transcription</keyword>
<reference evidence="5 6" key="1">
    <citation type="submission" date="2019-06" db="EMBL/GenBank/DDBJ databases">
        <title>Sorghum-associated microbial communities from plants grown in Nebraska, USA.</title>
        <authorList>
            <person name="Schachtman D."/>
        </authorList>
    </citation>
    <scope>NUCLEOTIDE SEQUENCE [LARGE SCALE GENOMIC DNA]</scope>
    <source>
        <strain evidence="5 6">T529</strain>
    </source>
</reference>
<dbReference type="Gene3D" id="1.10.10.60">
    <property type="entry name" value="Homeodomain-like"/>
    <property type="match status" value="1"/>
</dbReference>
<dbReference type="EMBL" id="VIVL01000014">
    <property type="protein sequence ID" value="TWD75957.1"/>
    <property type="molecule type" value="Genomic_DNA"/>
</dbReference>
<accession>A0A561BAT8</accession>
<dbReference type="InterPro" id="IPR018060">
    <property type="entry name" value="HTH_AraC"/>
</dbReference>
<name>A0A561BAT8_9BURK</name>
<dbReference type="Pfam" id="PF14525">
    <property type="entry name" value="AraC_binding_2"/>
    <property type="match status" value="1"/>
</dbReference>
<dbReference type="PANTHER" id="PTHR46796">
    <property type="entry name" value="HTH-TYPE TRANSCRIPTIONAL ACTIVATOR RHAS-RELATED"/>
    <property type="match status" value="1"/>
</dbReference>
<dbReference type="Proteomes" id="UP000319722">
    <property type="component" value="Unassembled WGS sequence"/>
</dbReference>
<gene>
    <name evidence="5" type="ORF">FB547_11428</name>
</gene>
<feature type="domain" description="HTH araC/xylS-type" evidence="4">
    <location>
        <begin position="249"/>
        <end position="348"/>
    </location>
</feature>